<protein>
    <submittedName>
        <fullName evidence="1">Uncharacterized protein</fullName>
    </submittedName>
</protein>
<proteinExistence type="predicted"/>
<evidence type="ECO:0000313" key="2">
    <source>
        <dbReference type="Proteomes" id="UP000229945"/>
    </source>
</evidence>
<dbReference type="Proteomes" id="UP000229945">
    <property type="component" value="Segment"/>
</dbReference>
<name>A0A142IET0_9CAUD</name>
<dbReference type="EMBL" id="KU130129">
    <property type="protein sequence ID" value="AMR57735.1"/>
    <property type="molecule type" value="Genomic_DNA"/>
</dbReference>
<evidence type="ECO:0000313" key="1">
    <source>
        <dbReference type="EMBL" id="AMR57735.1"/>
    </source>
</evidence>
<keyword evidence="2" id="KW-1185">Reference proteome</keyword>
<accession>A0A142IET0</accession>
<reference evidence="1 2" key="1">
    <citation type="journal article" date="2016" name="Front. Microbiol.">
        <title>Characterization of Novel Bacteriophages for Biocontrol of Bacterial Blight in Leek Caused by Pseudomonas syringae pv. porri.</title>
        <authorList>
            <person name="Rombouts S."/>
            <person name="Lavigne R."/>
        </authorList>
    </citation>
    <scope>NUCLEOTIDE SEQUENCE [LARGE SCALE GENOMIC DNA]</scope>
</reference>
<organism evidence="1 2">
    <name type="scientific">Pseudomonas phage vB_PsyM_KIL4</name>
    <dbReference type="NCBI Taxonomy" id="1777069"/>
    <lineage>
        <taxon>Viruses</taxon>
        <taxon>Duplodnaviria</taxon>
        <taxon>Heunggongvirae</taxon>
        <taxon>Uroviricota</taxon>
        <taxon>Caudoviricetes</taxon>
        <taxon>Vandenendeviridae</taxon>
        <taxon>Gorskivirinae</taxon>
        <taxon>Flaumdravirus</taxon>
        <taxon>Flaumdravirus KIL2</taxon>
    </lineage>
</organism>
<gene>
    <name evidence="1" type="ORF">vB_PsyM_KIL4_0002</name>
</gene>
<sequence>MWMCGATEEMAIDPEGKWVKVSDVIPSN</sequence>